<evidence type="ECO:0000313" key="2">
    <source>
        <dbReference type="EMBL" id="MBB5637624.1"/>
    </source>
</evidence>
<keyword evidence="1" id="KW-0812">Transmembrane</keyword>
<gene>
    <name evidence="2" type="ORF">HDE68_003539</name>
</gene>
<feature type="transmembrane region" description="Helical" evidence="1">
    <location>
        <begin position="6"/>
        <end position="22"/>
    </location>
</feature>
<comment type="caution">
    <text evidence="2">The sequence shown here is derived from an EMBL/GenBank/DDBJ whole genome shotgun (WGS) entry which is preliminary data.</text>
</comment>
<keyword evidence="1" id="KW-1133">Transmembrane helix</keyword>
<feature type="transmembrane region" description="Helical" evidence="1">
    <location>
        <begin position="65"/>
        <end position="89"/>
    </location>
</feature>
<reference evidence="2 3" key="1">
    <citation type="submission" date="2020-08" db="EMBL/GenBank/DDBJ databases">
        <title>Genomic Encyclopedia of Type Strains, Phase IV (KMG-V): Genome sequencing to study the core and pangenomes of soil and plant-associated prokaryotes.</title>
        <authorList>
            <person name="Whitman W."/>
        </authorList>
    </citation>
    <scope>NUCLEOTIDE SEQUENCE [LARGE SCALE GENOMIC DNA]</scope>
    <source>
        <strain evidence="2 3">S3M1</strain>
    </source>
</reference>
<dbReference type="AlphaFoldDB" id="A0A7W8ZP65"/>
<accession>A0A7W8ZP65</accession>
<sequence length="91" mass="10401">METFLEFLLTASLTVFAGFLCLKHGPKTKKRARIDRLKLARAGGFNQPQKAIILKENYWNYSAKFILILIGASLFTGVFYLVDIGYVIIKW</sequence>
<dbReference type="Proteomes" id="UP000537204">
    <property type="component" value="Unassembled WGS sequence"/>
</dbReference>
<dbReference type="InterPro" id="IPR024002">
    <property type="entry name" value="For/NO2_transpt_CS"/>
</dbReference>
<proteinExistence type="predicted"/>
<dbReference type="RefSeq" id="WP_183883481.1">
    <property type="nucleotide sequence ID" value="NZ_JACHCE010000005.1"/>
</dbReference>
<keyword evidence="1" id="KW-0472">Membrane</keyword>
<evidence type="ECO:0000256" key="1">
    <source>
        <dbReference type="SAM" id="Phobius"/>
    </source>
</evidence>
<evidence type="ECO:0000313" key="3">
    <source>
        <dbReference type="Proteomes" id="UP000537204"/>
    </source>
</evidence>
<name>A0A7W8ZP65_9SPHI</name>
<organism evidence="2 3">
    <name type="scientific">Pedobacter cryoconitis</name>
    <dbReference type="NCBI Taxonomy" id="188932"/>
    <lineage>
        <taxon>Bacteria</taxon>
        <taxon>Pseudomonadati</taxon>
        <taxon>Bacteroidota</taxon>
        <taxon>Sphingobacteriia</taxon>
        <taxon>Sphingobacteriales</taxon>
        <taxon>Sphingobacteriaceae</taxon>
        <taxon>Pedobacter</taxon>
    </lineage>
</organism>
<dbReference type="PROSITE" id="PS01005">
    <property type="entry name" value="FORMATE_NITRITE_TP_1"/>
    <property type="match status" value="1"/>
</dbReference>
<dbReference type="EMBL" id="JACHCE010000005">
    <property type="protein sequence ID" value="MBB5637624.1"/>
    <property type="molecule type" value="Genomic_DNA"/>
</dbReference>
<protein>
    <submittedName>
        <fullName evidence="2">Uncharacterized protein</fullName>
    </submittedName>
</protein>